<evidence type="ECO:0000313" key="6">
    <source>
        <dbReference type="Proteomes" id="UP000358702"/>
    </source>
</evidence>
<dbReference type="InterPro" id="IPR054612">
    <property type="entry name" value="Phage_capsid-like_C"/>
</dbReference>
<feature type="domain" description="Phage capsid-like C-terminal" evidence="3">
    <location>
        <begin position="170"/>
        <end position="380"/>
    </location>
</feature>
<dbReference type="Pfam" id="PF05065">
    <property type="entry name" value="Phage_capsid"/>
    <property type="match status" value="1"/>
</dbReference>
<feature type="coiled-coil region" evidence="2">
    <location>
        <begin position="4"/>
        <end position="31"/>
    </location>
</feature>
<comment type="caution">
    <text evidence="4">The sequence shown here is derived from an EMBL/GenBank/DDBJ whole genome shotgun (WGS) entry which is preliminary data.</text>
</comment>
<evidence type="ECO:0000313" key="5">
    <source>
        <dbReference type="EMBL" id="VST74912.1"/>
    </source>
</evidence>
<keyword evidence="2" id="KW-0175">Coiled coil</keyword>
<dbReference type="EMBL" id="CAANCB010000018">
    <property type="protein sequence ID" value="VKB80827.1"/>
    <property type="molecule type" value="Genomic_DNA"/>
</dbReference>
<dbReference type="Proteomes" id="UP000358702">
    <property type="component" value="Unassembled WGS sequence"/>
</dbReference>
<reference evidence="6 7" key="1">
    <citation type="submission" date="2019-04" db="EMBL/GenBank/DDBJ databases">
        <authorList>
            <consortium name="Pathogen Informatics"/>
        </authorList>
    </citation>
    <scope>NUCLEOTIDE SEQUENCE [LARGE SCALE GENOMIC DNA]</scope>
    <source>
        <strain evidence="4 6">GPSC21</strain>
        <strain evidence="5 7">GPSC535</strain>
    </source>
</reference>
<dbReference type="EMBL" id="CABCSJ010000010">
    <property type="protein sequence ID" value="VST74912.1"/>
    <property type="molecule type" value="Genomic_DNA"/>
</dbReference>
<name>A0A100GZ95_STREE</name>
<protein>
    <submittedName>
        <fullName evidence="4">Phage major capsid protein, HK97 family</fullName>
    </submittedName>
</protein>
<dbReference type="NCBIfam" id="TIGR01554">
    <property type="entry name" value="major_cap_HK97"/>
    <property type="match status" value="1"/>
</dbReference>
<evidence type="ECO:0000313" key="7">
    <source>
        <dbReference type="Proteomes" id="UP000405447"/>
    </source>
</evidence>
<dbReference type="RefSeq" id="WP_000855225.1">
    <property type="nucleotide sequence ID" value="NZ_CIMG01000044.1"/>
</dbReference>
<dbReference type="Proteomes" id="UP000405447">
    <property type="component" value="Unassembled WGS sequence"/>
</dbReference>
<sequence>MKTLVELMEERQKYADELSEIKLKKASIEEKLKSATIGEEELAQLKSDAEELVPKAEELKKTISKLDVEIEEKEDNLNKAAKSIKEVQKGKTQMEYLKTKESALDFARILMDNEGSSNSARKAWEANLVEKGVTDINKILPEPVLIAIQNAFNDYDGILNHVTKDPRYAVRVALQTKQAKAKGHQNGKTKKDESFVFIDYTINSAAVYIKYSFEYADLKKDTTGAYFNYVMNELAQGFIRAVERAVVIGDGKNSDDDDKITEIKSIAEETLDQLFDTQEISVDGEFDSTVLETLVKGIDKLAANTTPILVTSKTIARKLKMVKDGEKRYIDPQPFAPISQTGNVIAGYQVYVYDWMEDATNPIIAFADKAYKMIGDDVSADRFEDYDVTMNRRHIELASVLGGRLGQYKSAVKFTKG</sequence>
<gene>
    <name evidence="4" type="ORF">SAMEA3353631_02206</name>
    <name evidence="5" type="ORF">SAMEA3389245_02007</name>
</gene>
<proteinExistence type="predicted"/>
<dbReference type="SUPFAM" id="SSF56563">
    <property type="entry name" value="Major capsid protein gp5"/>
    <property type="match status" value="1"/>
</dbReference>
<dbReference type="AlphaFoldDB" id="A0A100GZ95"/>
<evidence type="ECO:0000256" key="2">
    <source>
        <dbReference type="SAM" id="Coils"/>
    </source>
</evidence>
<dbReference type="InterPro" id="IPR024455">
    <property type="entry name" value="Phage_capsid"/>
</dbReference>
<evidence type="ECO:0000313" key="4">
    <source>
        <dbReference type="EMBL" id="VKB80827.1"/>
    </source>
</evidence>
<organism evidence="4 6">
    <name type="scientific">Streptococcus pneumoniae</name>
    <dbReference type="NCBI Taxonomy" id="1313"/>
    <lineage>
        <taxon>Bacteria</taxon>
        <taxon>Bacillati</taxon>
        <taxon>Bacillota</taxon>
        <taxon>Bacilli</taxon>
        <taxon>Lactobacillales</taxon>
        <taxon>Streptococcaceae</taxon>
        <taxon>Streptococcus</taxon>
    </lineage>
</organism>
<evidence type="ECO:0000256" key="1">
    <source>
        <dbReference type="ARBA" id="ARBA00004328"/>
    </source>
</evidence>
<comment type="subcellular location">
    <subcellularLocation>
        <location evidence="1">Virion</location>
    </subcellularLocation>
</comment>
<feature type="coiled-coil region" evidence="2">
    <location>
        <begin position="56"/>
        <end position="90"/>
    </location>
</feature>
<accession>A0A100GZ95</accession>
<evidence type="ECO:0000259" key="3">
    <source>
        <dbReference type="Pfam" id="PF05065"/>
    </source>
</evidence>